<protein>
    <submittedName>
        <fullName evidence="1">Uncharacterized protein</fullName>
    </submittedName>
</protein>
<gene>
    <name evidence="1" type="ORF">SAMN02745126_04805</name>
</gene>
<accession>A0A1T4SK68</accession>
<proteinExistence type="predicted"/>
<dbReference type="RefSeq" id="WP_139374055.1">
    <property type="nucleotide sequence ID" value="NZ_FUWJ01000008.1"/>
</dbReference>
<keyword evidence="2" id="KW-1185">Reference proteome</keyword>
<evidence type="ECO:0000313" key="2">
    <source>
        <dbReference type="Proteomes" id="UP000190092"/>
    </source>
</evidence>
<dbReference type="Proteomes" id="UP000190092">
    <property type="component" value="Unassembled WGS sequence"/>
</dbReference>
<dbReference type="AlphaFoldDB" id="A0A1T4SK68"/>
<reference evidence="2" key="1">
    <citation type="submission" date="2017-02" db="EMBL/GenBank/DDBJ databases">
        <authorList>
            <person name="Varghese N."/>
            <person name="Submissions S."/>
        </authorList>
    </citation>
    <scope>NUCLEOTIDE SEQUENCE [LARGE SCALE GENOMIC DNA]</scope>
    <source>
        <strain evidence="2">ATCC 27094</strain>
    </source>
</reference>
<organism evidence="1 2">
    <name type="scientific">Enhydrobacter aerosaccus</name>
    <dbReference type="NCBI Taxonomy" id="225324"/>
    <lineage>
        <taxon>Bacteria</taxon>
        <taxon>Pseudomonadati</taxon>
        <taxon>Pseudomonadota</taxon>
        <taxon>Alphaproteobacteria</taxon>
        <taxon>Hyphomicrobiales</taxon>
        <taxon>Enhydrobacter</taxon>
    </lineage>
</organism>
<dbReference type="EMBL" id="FUWJ01000008">
    <property type="protein sequence ID" value="SKA28592.1"/>
    <property type="molecule type" value="Genomic_DNA"/>
</dbReference>
<name>A0A1T4SK68_9HYPH</name>
<dbReference type="OrthoDB" id="9794346at2"/>
<evidence type="ECO:0000313" key="1">
    <source>
        <dbReference type="EMBL" id="SKA28592.1"/>
    </source>
</evidence>
<sequence>MSVVYRYSADRCLDLRHNRPVVRFGDARPRFGYLRHAHVRIDILRVRLPLRMTPVSSCPAACWSWFVLHDVVHGGELALNTFDTMERACAPLGLLTRWITKSALPLGGVVLLAGLSVAILNTPVRRVPPIGTAATIASETLASSIR</sequence>